<evidence type="ECO:0000313" key="13">
    <source>
        <dbReference type="RefSeq" id="XP_018335541.1"/>
    </source>
</evidence>
<feature type="transmembrane region" description="Helical" evidence="11">
    <location>
        <begin position="406"/>
        <end position="429"/>
    </location>
</feature>
<comment type="function">
    <text evidence="1 11">Subunit of the oligosaccharyl transferase (OST) complex that catalyzes the initial transfer of a defined glycan (Glc(3)Man(9)GlcNAc(2) in eukaryotes) from the lipid carrier dolichol-pyrophosphate to an asparagine residue within an Asn-X-Ser/Thr consensus motif in nascent polypeptide chains, the first step in protein N-glycosylation. N-glycosylation occurs cotranslationally and the complex associates with the Sec61 complex at the channel-forming translocon complex that mediates protein translocation across the endoplasmic reticulum (ER). All subunits are required for a maximal enzyme activity.</text>
</comment>
<evidence type="ECO:0000256" key="5">
    <source>
        <dbReference type="ARBA" id="ARBA00017611"/>
    </source>
</evidence>
<evidence type="ECO:0000256" key="11">
    <source>
        <dbReference type="RuleBase" id="RU361143"/>
    </source>
</evidence>
<dbReference type="InParanoid" id="A0A1W4XHD6"/>
<evidence type="ECO:0000256" key="4">
    <source>
        <dbReference type="ARBA" id="ARBA00008905"/>
    </source>
</evidence>
<comment type="pathway">
    <text evidence="3 11">Protein modification; protein glycosylation.</text>
</comment>
<evidence type="ECO:0000256" key="8">
    <source>
        <dbReference type="ARBA" id="ARBA00022824"/>
    </source>
</evidence>
<sequence>MQCLLVINFLMLSAYGQIINKNVHQQVIFHSHNLQIKTYLTLFNTQEAANRTEKFIFMVDPNMSDYRIFFKSYNTNLPLSYRKLDDYNIPDVDAFEVDLNQTATSDHIYQIDINTFYFNQIKSVKKLNDDKHVAVFHKNLHYYSPYSTFNFTKKFIYNNVFGDVEYSHQPDEETMLHIKYTSLFVPAFSYELVSISYVTDEVFFEIENLERTIEVSHFGFIIIQDKIRLANKGSKMVGHFSPYQDLRLNSLRAVVPRSARNFVFFDHLGKINTWKIEKNEDLNFFIYKIRTPLYGNWKSEYTIGYELPTEECLFYQKNYEYEISIPILDSVFVGINIRKAKVNIIIPAMSEILFVKTPDYFRFDGVQNDYSRFPITGRTSLLFSGTNILKEDIANITVTYKFNTLYLLKVPSLLITQIYLGFCGAIFLLRLNTDFNKL</sequence>
<evidence type="ECO:0000256" key="9">
    <source>
        <dbReference type="ARBA" id="ARBA00022989"/>
    </source>
</evidence>
<feature type="chain" id="PRO_5010598281" description="Dolichyl-diphosphooligosaccharide--protein glycosyltransferase subunit 1" evidence="11">
    <location>
        <begin position="17"/>
        <end position="438"/>
    </location>
</feature>
<name>A0A1W4XHD6_AGRPL</name>
<reference evidence="13" key="1">
    <citation type="submission" date="2025-08" db="UniProtKB">
        <authorList>
            <consortium name="RefSeq"/>
        </authorList>
    </citation>
    <scope>IDENTIFICATION</scope>
    <source>
        <tissue evidence="13">Entire body</tissue>
    </source>
</reference>
<organism evidence="12 13">
    <name type="scientific">Agrilus planipennis</name>
    <name type="common">Emerald ash borer</name>
    <name type="synonym">Agrilus marcopoli</name>
    <dbReference type="NCBI Taxonomy" id="224129"/>
    <lineage>
        <taxon>Eukaryota</taxon>
        <taxon>Metazoa</taxon>
        <taxon>Ecdysozoa</taxon>
        <taxon>Arthropoda</taxon>
        <taxon>Hexapoda</taxon>
        <taxon>Insecta</taxon>
        <taxon>Pterygota</taxon>
        <taxon>Neoptera</taxon>
        <taxon>Endopterygota</taxon>
        <taxon>Coleoptera</taxon>
        <taxon>Polyphaga</taxon>
        <taxon>Elateriformia</taxon>
        <taxon>Buprestoidea</taxon>
        <taxon>Buprestidae</taxon>
        <taxon>Agrilinae</taxon>
        <taxon>Agrilus</taxon>
    </lineage>
</organism>
<dbReference type="UniPathway" id="UPA00378"/>
<keyword evidence="10 11" id="KW-0472">Membrane</keyword>
<keyword evidence="8 11" id="KW-0256">Endoplasmic reticulum</keyword>
<dbReference type="RefSeq" id="XP_018335541.1">
    <property type="nucleotide sequence ID" value="XM_018480039.1"/>
</dbReference>
<keyword evidence="9 11" id="KW-1133">Transmembrane helix</keyword>
<keyword evidence="7 11" id="KW-0732">Signal</keyword>
<evidence type="ECO:0000256" key="2">
    <source>
        <dbReference type="ARBA" id="ARBA00004115"/>
    </source>
</evidence>
<dbReference type="InterPro" id="IPR007676">
    <property type="entry name" value="Ribophorin_I"/>
</dbReference>
<dbReference type="GO" id="GO:0008250">
    <property type="term" value="C:oligosaccharyltransferase complex"/>
    <property type="evidence" value="ECO:0007669"/>
    <property type="project" value="UniProtKB-UniRule"/>
</dbReference>
<comment type="subcellular location">
    <subcellularLocation>
        <location evidence="2 11">Endoplasmic reticulum membrane</location>
        <topology evidence="2 11">Single-pass type I membrane protein</topology>
    </subcellularLocation>
</comment>
<keyword evidence="12" id="KW-1185">Reference proteome</keyword>
<dbReference type="STRING" id="224129.A0A1W4XHD6"/>
<dbReference type="PANTHER" id="PTHR21049:SF0">
    <property type="entry name" value="DOLICHYL-DIPHOSPHOOLIGOSACCHARIDE--PROTEIN GLYCOSYLTRANSFERASE SUBUNIT 1"/>
    <property type="match status" value="1"/>
</dbReference>
<dbReference type="Proteomes" id="UP000192223">
    <property type="component" value="Unplaced"/>
</dbReference>
<accession>A0A1W4XHD6</accession>
<dbReference type="OrthoDB" id="310030at2759"/>
<evidence type="ECO:0000256" key="1">
    <source>
        <dbReference type="ARBA" id="ARBA00002791"/>
    </source>
</evidence>
<feature type="signal peptide" evidence="11">
    <location>
        <begin position="1"/>
        <end position="16"/>
    </location>
</feature>
<keyword evidence="6 11" id="KW-0812">Transmembrane</keyword>
<evidence type="ECO:0000256" key="10">
    <source>
        <dbReference type="ARBA" id="ARBA00023136"/>
    </source>
</evidence>
<gene>
    <name evidence="13" type="primary">LOC108744334</name>
</gene>
<dbReference type="Pfam" id="PF04597">
    <property type="entry name" value="Ribophorin_I"/>
    <property type="match status" value="1"/>
</dbReference>
<comment type="subunit">
    <text evidence="11">Component of the oligosaccharyltransferase (OST) complex.</text>
</comment>
<proteinExistence type="inferred from homology"/>
<dbReference type="GeneID" id="108744334"/>
<protein>
    <recommendedName>
        <fullName evidence="5 11">Dolichyl-diphosphooligosaccharide--protein glycosyltransferase subunit 1</fullName>
    </recommendedName>
</protein>
<evidence type="ECO:0000256" key="3">
    <source>
        <dbReference type="ARBA" id="ARBA00004922"/>
    </source>
</evidence>
<dbReference type="KEGG" id="apln:108744334"/>
<evidence type="ECO:0000256" key="7">
    <source>
        <dbReference type="ARBA" id="ARBA00022729"/>
    </source>
</evidence>
<comment type="similarity">
    <text evidence="4 11">Belongs to the OST1 family.</text>
</comment>
<dbReference type="PANTHER" id="PTHR21049">
    <property type="entry name" value="RIBOPHORIN I"/>
    <property type="match status" value="1"/>
</dbReference>
<evidence type="ECO:0000256" key="6">
    <source>
        <dbReference type="ARBA" id="ARBA00022692"/>
    </source>
</evidence>
<evidence type="ECO:0000313" key="12">
    <source>
        <dbReference type="Proteomes" id="UP000192223"/>
    </source>
</evidence>
<dbReference type="GO" id="GO:0018279">
    <property type="term" value="P:protein N-linked glycosylation via asparagine"/>
    <property type="evidence" value="ECO:0007669"/>
    <property type="project" value="TreeGrafter"/>
</dbReference>
<dbReference type="AlphaFoldDB" id="A0A1W4XHD6"/>